<name>A0A9E5A607_9EURY</name>
<comment type="caution">
    <text evidence="5">The sequence shown here is derived from an EMBL/GenBank/DDBJ whole genome shotgun (WGS) entry which is preliminary data.</text>
</comment>
<dbReference type="CDD" id="cd03809">
    <property type="entry name" value="GT4_MtfB-like"/>
    <property type="match status" value="1"/>
</dbReference>
<evidence type="ECO:0000313" key="5">
    <source>
        <dbReference type="EMBL" id="MCZ3373869.1"/>
    </source>
</evidence>
<dbReference type="InterPro" id="IPR028098">
    <property type="entry name" value="Glyco_trans_4-like_N"/>
</dbReference>
<accession>A0A9E5A607</accession>
<dbReference type="Pfam" id="PF00534">
    <property type="entry name" value="Glycos_transf_1"/>
    <property type="match status" value="1"/>
</dbReference>
<evidence type="ECO:0000259" key="3">
    <source>
        <dbReference type="Pfam" id="PF13439"/>
    </source>
</evidence>
<keyword evidence="1" id="KW-0808">Transferase</keyword>
<evidence type="ECO:0000313" key="6">
    <source>
        <dbReference type="Proteomes" id="UP001068021"/>
    </source>
</evidence>
<gene>
    <name evidence="5" type="ORF">O3H35_14555</name>
    <name evidence="4" type="ORF">O3H54_13940</name>
</gene>
<evidence type="ECO:0000313" key="4">
    <source>
        <dbReference type="EMBL" id="MCZ3366984.1"/>
    </source>
</evidence>
<organism evidence="5">
    <name type="scientific">Methanobacterium veterum</name>
    <dbReference type="NCBI Taxonomy" id="408577"/>
    <lineage>
        <taxon>Archaea</taxon>
        <taxon>Methanobacteriati</taxon>
        <taxon>Methanobacteriota</taxon>
        <taxon>Methanomada group</taxon>
        <taxon>Methanobacteria</taxon>
        <taxon>Methanobacteriales</taxon>
        <taxon>Methanobacteriaceae</taxon>
        <taxon>Methanobacterium</taxon>
    </lineage>
</organism>
<protein>
    <submittedName>
        <fullName evidence="5">Glycosyltransferase family 1 protein</fullName>
    </submittedName>
</protein>
<dbReference type="EMBL" id="JAPVER010000020">
    <property type="protein sequence ID" value="MCZ3366984.1"/>
    <property type="molecule type" value="Genomic_DNA"/>
</dbReference>
<dbReference type="SUPFAM" id="SSF53756">
    <property type="entry name" value="UDP-Glycosyltransferase/glycogen phosphorylase"/>
    <property type="match status" value="1"/>
</dbReference>
<sequence length="376" mass="43270">MDIGIVSNFIDEYNGGIGVYTHQIVKNLGRMDNENNYHLIHYLKNNLDIYSQNSEIIIPKNRFVKGWGSYMFWRHFTLPRELKKYNLDVVHDPYELGPFTFNQPFRKVITVHDLTPLLFPNLFKRGDVMLHRLLLKKTISKADKIITVSYNSQRDIMEYLNVPEEDIEVIYNGKDENFRPLNSRQVAEVREKYRLPPRFILSVGGLHPIKNIPRLLEAYYLARKDGLEHKLVMVGGAVDRAGEIFQIITTLGLEDHVIFTGVVSDDDLVGLYNAADLFLYPCLYAGFGLPPLEAMACGTPVITSCSSSLPEIVGDAAKLINPYDPEKLASAINMVLSDDKTMKKLIKKGLKRAERFNWRKTAWETLKVYNEVYNYW</sequence>
<dbReference type="Gene3D" id="3.40.50.2000">
    <property type="entry name" value="Glycogen Phosphorylase B"/>
    <property type="match status" value="2"/>
</dbReference>
<reference evidence="5" key="1">
    <citation type="submission" date="2022-12" db="EMBL/GenBank/DDBJ databases">
        <title>Reclassification of two methanogenic archaea species isolated from the Kolyma lowland permafrost.</title>
        <authorList>
            <person name="Trubitsyn V.E."/>
            <person name="Rivkina E.M."/>
            <person name="Shcherbakova V.A."/>
        </authorList>
    </citation>
    <scope>NUCLEOTIDE SEQUENCE</scope>
    <source>
        <strain evidence="4">M2</strain>
        <strain evidence="5">MK4</strain>
    </source>
</reference>
<feature type="domain" description="Glycosyltransferase subfamily 4-like N-terminal" evidence="3">
    <location>
        <begin position="15"/>
        <end position="175"/>
    </location>
</feature>
<dbReference type="AlphaFoldDB" id="A0A9E5A607"/>
<feature type="domain" description="Glycosyl transferase family 1" evidence="2">
    <location>
        <begin position="194"/>
        <end position="351"/>
    </location>
</feature>
<evidence type="ECO:0000256" key="1">
    <source>
        <dbReference type="ARBA" id="ARBA00022679"/>
    </source>
</evidence>
<dbReference type="RefSeq" id="WP_048080653.1">
    <property type="nucleotide sequence ID" value="NZ_JAPVER010000020.1"/>
</dbReference>
<dbReference type="InterPro" id="IPR001296">
    <property type="entry name" value="Glyco_trans_1"/>
</dbReference>
<dbReference type="FunFam" id="3.40.50.2000:FF:000119">
    <property type="entry name" value="Glycosyl transferase group 1"/>
    <property type="match status" value="1"/>
</dbReference>
<dbReference type="PANTHER" id="PTHR46401:SF2">
    <property type="entry name" value="GLYCOSYLTRANSFERASE WBBK-RELATED"/>
    <property type="match status" value="1"/>
</dbReference>
<dbReference type="EMBL" id="JAPVES010000030">
    <property type="protein sequence ID" value="MCZ3373869.1"/>
    <property type="molecule type" value="Genomic_DNA"/>
</dbReference>
<dbReference type="PANTHER" id="PTHR46401">
    <property type="entry name" value="GLYCOSYLTRANSFERASE WBBK-RELATED"/>
    <property type="match status" value="1"/>
</dbReference>
<proteinExistence type="predicted"/>
<dbReference type="Pfam" id="PF13439">
    <property type="entry name" value="Glyco_transf_4"/>
    <property type="match status" value="1"/>
</dbReference>
<dbReference type="Proteomes" id="UP001068021">
    <property type="component" value="Unassembled WGS sequence"/>
</dbReference>
<dbReference type="GO" id="GO:0016757">
    <property type="term" value="F:glycosyltransferase activity"/>
    <property type="evidence" value="ECO:0007669"/>
    <property type="project" value="InterPro"/>
</dbReference>
<dbReference type="Proteomes" id="UP001074446">
    <property type="component" value="Unassembled WGS sequence"/>
</dbReference>
<keyword evidence="6" id="KW-1185">Reference proteome</keyword>
<evidence type="ECO:0000259" key="2">
    <source>
        <dbReference type="Pfam" id="PF00534"/>
    </source>
</evidence>